<sequence>MFRNNWKNFRRNFGQFLLRLTDVISASFDKYTSKFLILSSCKLCDMIISKYDQKRQIALNNTQNTKPLYEIGSQNCVMRKDPNSCILLWATSFRLELGLRIMTLDVISASFDKYTSKFLILSSCKLCDMIISKYDQKRQIALNNTQNTKPLYEIGSQNCVMRKDPNSCILLWATSFRLELGLRIMTLVMKTNITFK</sequence>
<protein>
    <submittedName>
        <fullName evidence="1">Uncharacterized protein</fullName>
    </submittedName>
</protein>
<proteinExistence type="predicted"/>
<dbReference type="AlphaFoldDB" id="A0A0L0BL40"/>
<organism evidence="1 2">
    <name type="scientific">Lucilia cuprina</name>
    <name type="common">Green bottle fly</name>
    <name type="synonym">Australian sheep blowfly</name>
    <dbReference type="NCBI Taxonomy" id="7375"/>
    <lineage>
        <taxon>Eukaryota</taxon>
        <taxon>Metazoa</taxon>
        <taxon>Ecdysozoa</taxon>
        <taxon>Arthropoda</taxon>
        <taxon>Hexapoda</taxon>
        <taxon>Insecta</taxon>
        <taxon>Pterygota</taxon>
        <taxon>Neoptera</taxon>
        <taxon>Endopterygota</taxon>
        <taxon>Diptera</taxon>
        <taxon>Brachycera</taxon>
        <taxon>Muscomorpha</taxon>
        <taxon>Oestroidea</taxon>
        <taxon>Calliphoridae</taxon>
        <taxon>Luciliinae</taxon>
        <taxon>Lucilia</taxon>
    </lineage>
</organism>
<dbReference type="EMBL" id="JRES01001702">
    <property type="protein sequence ID" value="KNC20762.1"/>
    <property type="molecule type" value="Genomic_DNA"/>
</dbReference>
<dbReference type="Proteomes" id="UP000037069">
    <property type="component" value="Unassembled WGS sequence"/>
</dbReference>
<accession>A0A0L0BL40</accession>
<gene>
    <name evidence="1" type="ORF">FF38_00084</name>
</gene>
<name>A0A0L0BL40_LUCCU</name>
<evidence type="ECO:0000313" key="2">
    <source>
        <dbReference type="Proteomes" id="UP000037069"/>
    </source>
</evidence>
<comment type="caution">
    <text evidence="1">The sequence shown here is derived from an EMBL/GenBank/DDBJ whole genome shotgun (WGS) entry which is preliminary data.</text>
</comment>
<keyword evidence="2" id="KW-1185">Reference proteome</keyword>
<reference evidence="1 2" key="1">
    <citation type="journal article" date="2015" name="Nat. Commun.">
        <title>Lucilia cuprina genome unlocks parasitic fly biology to underpin future interventions.</title>
        <authorList>
            <person name="Anstead C.A."/>
            <person name="Korhonen P.K."/>
            <person name="Young N.D."/>
            <person name="Hall R.S."/>
            <person name="Jex A.R."/>
            <person name="Murali S.C."/>
            <person name="Hughes D.S."/>
            <person name="Lee S.F."/>
            <person name="Perry T."/>
            <person name="Stroehlein A.J."/>
            <person name="Ansell B.R."/>
            <person name="Breugelmans B."/>
            <person name="Hofmann A."/>
            <person name="Qu J."/>
            <person name="Dugan S."/>
            <person name="Lee S.L."/>
            <person name="Chao H."/>
            <person name="Dinh H."/>
            <person name="Han Y."/>
            <person name="Doddapaneni H.V."/>
            <person name="Worley K.C."/>
            <person name="Muzny D.M."/>
            <person name="Ioannidis P."/>
            <person name="Waterhouse R.M."/>
            <person name="Zdobnov E.M."/>
            <person name="James P.J."/>
            <person name="Bagnall N.H."/>
            <person name="Kotze A.C."/>
            <person name="Gibbs R.A."/>
            <person name="Richards S."/>
            <person name="Batterham P."/>
            <person name="Gasser R.B."/>
        </authorList>
    </citation>
    <scope>NUCLEOTIDE SEQUENCE [LARGE SCALE GENOMIC DNA]</scope>
    <source>
        <strain evidence="1 2">LS</strain>
        <tissue evidence="1">Full body</tissue>
    </source>
</reference>
<evidence type="ECO:0000313" key="1">
    <source>
        <dbReference type="EMBL" id="KNC20762.1"/>
    </source>
</evidence>